<evidence type="ECO:0000313" key="2">
    <source>
        <dbReference type="EMBL" id="GES74513.1"/>
    </source>
</evidence>
<feature type="region of interest" description="Disordered" evidence="1">
    <location>
        <begin position="56"/>
        <end position="96"/>
    </location>
</feature>
<evidence type="ECO:0000313" key="3">
    <source>
        <dbReference type="Proteomes" id="UP000615446"/>
    </source>
</evidence>
<reference evidence="2" key="1">
    <citation type="submission" date="2019-10" db="EMBL/GenBank/DDBJ databases">
        <title>Conservation and host-specific expression of non-tandemly repeated heterogenous ribosome RNA gene in arbuscular mycorrhizal fungi.</title>
        <authorList>
            <person name="Maeda T."/>
            <person name="Kobayashi Y."/>
            <person name="Nakagawa T."/>
            <person name="Ezawa T."/>
            <person name="Yamaguchi K."/>
            <person name="Bino T."/>
            <person name="Nishimoto Y."/>
            <person name="Shigenobu S."/>
            <person name="Kawaguchi M."/>
        </authorList>
    </citation>
    <scope>NUCLEOTIDE SEQUENCE</scope>
    <source>
        <strain evidence="2">HR1</strain>
    </source>
</reference>
<organism evidence="2 3">
    <name type="scientific">Rhizophagus clarus</name>
    <dbReference type="NCBI Taxonomy" id="94130"/>
    <lineage>
        <taxon>Eukaryota</taxon>
        <taxon>Fungi</taxon>
        <taxon>Fungi incertae sedis</taxon>
        <taxon>Mucoromycota</taxon>
        <taxon>Glomeromycotina</taxon>
        <taxon>Glomeromycetes</taxon>
        <taxon>Glomerales</taxon>
        <taxon>Glomeraceae</taxon>
        <taxon>Rhizophagus</taxon>
    </lineage>
</organism>
<dbReference type="EMBL" id="BLAL01000012">
    <property type="protein sequence ID" value="GES74513.1"/>
    <property type="molecule type" value="Genomic_DNA"/>
</dbReference>
<comment type="caution">
    <text evidence="2">The sequence shown here is derived from an EMBL/GenBank/DDBJ whole genome shotgun (WGS) entry which is preliminary data.</text>
</comment>
<accession>A0A8H3KRG3</accession>
<proteinExistence type="predicted"/>
<evidence type="ECO:0000256" key="1">
    <source>
        <dbReference type="SAM" id="MobiDB-lite"/>
    </source>
</evidence>
<name>A0A8H3KRG3_9GLOM</name>
<dbReference type="Proteomes" id="UP000615446">
    <property type="component" value="Unassembled WGS sequence"/>
</dbReference>
<sequence>MPRSNKKNTICVCCGYKLTRPAKLCHHYKKTPTSGFSVRKKVPILGRDYITKEEAEKCVSPNARNPAEPAEDPETGPGPAATQAHRERLATIQQDKDVVPEGPVDIVFMEKY</sequence>
<feature type="compositionally biased region" description="Basic and acidic residues" evidence="1">
    <location>
        <begin position="84"/>
        <end position="96"/>
    </location>
</feature>
<dbReference type="OrthoDB" id="2448620at2759"/>
<gene>
    <name evidence="2" type="ORF">RCL2_000199100</name>
</gene>
<dbReference type="AlphaFoldDB" id="A0A8H3KRG3"/>
<protein>
    <submittedName>
        <fullName evidence="2">Uncharacterized protein</fullName>
    </submittedName>
</protein>